<protein>
    <recommendedName>
        <fullName evidence="5">Secreted protein</fullName>
    </recommendedName>
</protein>
<organism evidence="3 4">
    <name type="scientific">Stieleria neptunia</name>
    <dbReference type="NCBI Taxonomy" id="2527979"/>
    <lineage>
        <taxon>Bacteria</taxon>
        <taxon>Pseudomonadati</taxon>
        <taxon>Planctomycetota</taxon>
        <taxon>Planctomycetia</taxon>
        <taxon>Pirellulales</taxon>
        <taxon>Pirellulaceae</taxon>
        <taxon>Stieleria</taxon>
    </lineage>
</organism>
<evidence type="ECO:0000313" key="4">
    <source>
        <dbReference type="Proteomes" id="UP000319004"/>
    </source>
</evidence>
<dbReference type="OrthoDB" id="269394at2"/>
<sequence precursor="true">MNVRKTELLRKTAATLFVAAGSMALSGGAGAQAPSGELQRDPVTGDIYRTVTQRITRPVVEDRVERQETVVHRPETVTEIRPEVRTSYSPVTQMKWMPYVEGRWNPFRQPTVAYRQVPETRWEARSEVVNRATTQTRWVAERRTVDVPKRTVRYETTEQRGLELVARAMPQPTIGSNVAPEIAARLQPISTATDGTYATQPVTAIASNTVGRSTSEPPLRSSTQSGMRTNVLQPDNGLGTPIPTTAGSVIATVPSFSVYR</sequence>
<keyword evidence="4" id="KW-1185">Reference proteome</keyword>
<dbReference type="RefSeq" id="WP_145391346.1">
    <property type="nucleotide sequence ID" value="NZ_CP037423.1"/>
</dbReference>
<gene>
    <name evidence="3" type="ORF">Enr13x_71440</name>
</gene>
<feature type="chain" id="PRO_5022051114" description="Secreted protein" evidence="2">
    <location>
        <begin position="32"/>
        <end position="260"/>
    </location>
</feature>
<name>A0A518I2A0_9BACT</name>
<dbReference type="AlphaFoldDB" id="A0A518I2A0"/>
<proteinExistence type="predicted"/>
<dbReference type="Proteomes" id="UP000319004">
    <property type="component" value="Chromosome"/>
</dbReference>
<evidence type="ECO:0008006" key="5">
    <source>
        <dbReference type="Google" id="ProtNLM"/>
    </source>
</evidence>
<evidence type="ECO:0000256" key="2">
    <source>
        <dbReference type="SAM" id="SignalP"/>
    </source>
</evidence>
<dbReference type="KEGG" id="snep:Enr13x_71440"/>
<accession>A0A518I2A0</accession>
<feature type="region of interest" description="Disordered" evidence="1">
    <location>
        <begin position="208"/>
        <end position="231"/>
    </location>
</feature>
<feature type="signal peptide" evidence="2">
    <location>
        <begin position="1"/>
        <end position="31"/>
    </location>
</feature>
<evidence type="ECO:0000313" key="3">
    <source>
        <dbReference type="EMBL" id="QDV47235.1"/>
    </source>
</evidence>
<keyword evidence="2" id="KW-0732">Signal</keyword>
<evidence type="ECO:0000256" key="1">
    <source>
        <dbReference type="SAM" id="MobiDB-lite"/>
    </source>
</evidence>
<dbReference type="EMBL" id="CP037423">
    <property type="protein sequence ID" value="QDV47235.1"/>
    <property type="molecule type" value="Genomic_DNA"/>
</dbReference>
<reference evidence="3 4" key="1">
    <citation type="submission" date="2019-03" db="EMBL/GenBank/DDBJ databases">
        <title>Deep-cultivation of Planctomycetes and their phenomic and genomic characterization uncovers novel biology.</title>
        <authorList>
            <person name="Wiegand S."/>
            <person name="Jogler M."/>
            <person name="Boedeker C."/>
            <person name="Pinto D."/>
            <person name="Vollmers J."/>
            <person name="Rivas-Marin E."/>
            <person name="Kohn T."/>
            <person name="Peeters S.H."/>
            <person name="Heuer A."/>
            <person name="Rast P."/>
            <person name="Oberbeckmann S."/>
            <person name="Bunk B."/>
            <person name="Jeske O."/>
            <person name="Meyerdierks A."/>
            <person name="Storesund J.E."/>
            <person name="Kallscheuer N."/>
            <person name="Luecker S."/>
            <person name="Lage O.M."/>
            <person name="Pohl T."/>
            <person name="Merkel B.J."/>
            <person name="Hornburger P."/>
            <person name="Mueller R.-W."/>
            <person name="Bruemmer F."/>
            <person name="Labrenz M."/>
            <person name="Spormann A.M."/>
            <person name="Op den Camp H."/>
            <person name="Overmann J."/>
            <person name="Amann R."/>
            <person name="Jetten M.S.M."/>
            <person name="Mascher T."/>
            <person name="Medema M.H."/>
            <person name="Devos D.P."/>
            <person name="Kaster A.-K."/>
            <person name="Ovreas L."/>
            <person name="Rohde M."/>
            <person name="Galperin M.Y."/>
            <person name="Jogler C."/>
        </authorList>
    </citation>
    <scope>NUCLEOTIDE SEQUENCE [LARGE SCALE GENOMIC DNA]</scope>
    <source>
        <strain evidence="3 4">Enr13</strain>
    </source>
</reference>